<dbReference type="Pfam" id="PF19583">
    <property type="entry name" value="ODP"/>
    <property type="match status" value="1"/>
</dbReference>
<evidence type="ECO:0000313" key="3">
    <source>
        <dbReference type="Proteomes" id="UP000016487"/>
    </source>
</evidence>
<sequence length="242" mass="27672">MKATELYHGESHQWIVLGRDPEKPEKIIDTNQYLIKSAEEAIILDPGGIELFSPMLAGILHHVTIDHITTLFASHQDPDIISSLGLWDKTVPNAKLYAPWLWEGFIRHFGMENIQYMPIKDEGGEIRLGHATLKFIPAHYLHSSGNFNVYDPQAKILMSGDIGAALEHGDVPLYVDNFAEHIKYMEYFHKRWMPSNRAKNNWVARVKELEIDMMAPQHGRILKGEMVAEFLEWFAKLDVGIA</sequence>
<feature type="domain" description="Metallo-beta-lactamase" evidence="1">
    <location>
        <begin position="29"/>
        <end position="218"/>
    </location>
</feature>
<protein>
    <recommendedName>
        <fullName evidence="1">Metallo-beta-lactamase domain-containing protein</fullName>
    </recommendedName>
</protein>
<gene>
    <name evidence="2" type="ORF">PCIT_b1212</name>
</gene>
<evidence type="ECO:0000313" key="2">
    <source>
        <dbReference type="EMBL" id="KAF7765072.1"/>
    </source>
</evidence>
<reference evidence="2" key="1">
    <citation type="journal article" date="2012" name="J. Bacteriol.">
        <title>Genome sequences of type strains of seven species of the marine bacterium Pseudoalteromonas.</title>
        <authorList>
            <person name="Xie B.B."/>
            <person name="Shu Y.L."/>
            <person name="Qin Q.L."/>
            <person name="Rong J.C."/>
            <person name="Zhang X.Y."/>
            <person name="Chen X.L."/>
            <person name="Shi M."/>
            <person name="He H.L."/>
            <person name="Zhou B.C."/>
            <person name="Zhang Y.Z."/>
        </authorList>
    </citation>
    <scope>NUCLEOTIDE SEQUENCE</scope>
    <source>
        <strain evidence="2">DSM 8771</strain>
    </source>
</reference>
<organism evidence="2 3">
    <name type="scientific">Pseudoalteromonas citrea</name>
    <dbReference type="NCBI Taxonomy" id="43655"/>
    <lineage>
        <taxon>Bacteria</taxon>
        <taxon>Pseudomonadati</taxon>
        <taxon>Pseudomonadota</taxon>
        <taxon>Gammaproteobacteria</taxon>
        <taxon>Alteromonadales</taxon>
        <taxon>Pseudoalteromonadaceae</taxon>
        <taxon>Pseudoalteromonas</taxon>
    </lineage>
</organism>
<accession>A0AAD4AFL1</accession>
<evidence type="ECO:0000259" key="1">
    <source>
        <dbReference type="SMART" id="SM00849"/>
    </source>
</evidence>
<dbReference type="SUPFAM" id="SSF56281">
    <property type="entry name" value="Metallo-hydrolase/oxidoreductase"/>
    <property type="match status" value="1"/>
</dbReference>
<dbReference type="InterPro" id="IPR001279">
    <property type="entry name" value="Metallo-B-lactamas"/>
</dbReference>
<dbReference type="RefSeq" id="WP_010366100.1">
    <property type="nucleotide sequence ID" value="NZ_AHBZ03000027.1"/>
</dbReference>
<dbReference type="CDD" id="cd07709">
    <property type="entry name" value="flavodiiron_proteins_MBL-fold"/>
    <property type="match status" value="1"/>
</dbReference>
<comment type="caution">
    <text evidence="2">The sequence shown here is derived from an EMBL/GenBank/DDBJ whole genome shotgun (WGS) entry which is preliminary data.</text>
</comment>
<dbReference type="Gene3D" id="3.60.15.10">
    <property type="entry name" value="Ribonuclease Z/Hydroxyacylglutathione hydrolase-like"/>
    <property type="match status" value="1"/>
</dbReference>
<proteinExistence type="predicted"/>
<dbReference type="InterPro" id="IPR036866">
    <property type="entry name" value="RibonucZ/Hydroxyglut_hydro"/>
</dbReference>
<dbReference type="InterPro" id="IPR045761">
    <property type="entry name" value="ODP_dom"/>
</dbReference>
<dbReference type="PANTHER" id="PTHR43041">
    <property type="entry name" value="HYDROLASE, METALLO-BETA-LACTAMASE SUPERFAMILY"/>
    <property type="match status" value="1"/>
</dbReference>
<dbReference type="SMART" id="SM00849">
    <property type="entry name" value="Lactamase_B"/>
    <property type="match status" value="1"/>
</dbReference>
<reference evidence="2" key="2">
    <citation type="submission" date="2015-03" db="EMBL/GenBank/DDBJ databases">
        <title>Genome sequence of Pseudoalteromonas citrea.</title>
        <authorList>
            <person name="Xie B.-B."/>
            <person name="Rong J.-C."/>
            <person name="Qin Q.-L."/>
            <person name="Zhang Y.-Z."/>
        </authorList>
    </citation>
    <scope>NUCLEOTIDE SEQUENCE</scope>
    <source>
        <strain evidence="2">DSM 8771</strain>
    </source>
</reference>
<dbReference type="Proteomes" id="UP000016487">
    <property type="component" value="Unassembled WGS sequence"/>
</dbReference>
<dbReference type="AlphaFoldDB" id="A0AAD4AFL1"/>
<name>A0AAD4AFL1_9GAMM</name>
<dbReference type="PANTHER" id="PTHR43041:SF1">
    <property type="entry name" value="METALLO-BETA-LACTAMASE DOMAIN-CONTAINING PROTEIN"/>
    <property type="match status" value="1"/>
</dbReference>
<dbReference type="EMBL" id="AHBZ03000027">
    <property type="protein sequence ID" value="KAF7765072.1"/>
    <property type="molecule type" value="Genomic_DNA"/>
</dbReference>